<dbReference type="Proteomes" id="UP000009169">
    <property type="component" value="Unassembled WGS sequence"/>
</dbReference>
<protein>
    <submittedName>
        <fullName evidence="2">Uncharacterized protein</fullName>
    </submittedName>
</protein>
<dbReference type="EMBL" id="DS995803">
    <property type="protein sequence ID" value="EGE09388.1"/>
    <property type="molecule type" value="Genomic_DNA"/>
</dbReference>
<organism evidence="2 3">
    <name type="scientific">Trichophyton equinum (strain ATCC MYA-4606 / CBS 127.97)</name>
    <name type="common">Horse ringworm fungus</name>
    <dbReference type="NCBI Taxonomy" id="559882"/>
    <lineage>
        <taxon>Eukaryota</taxon>
        <taxon>Fungi</taxon>
        <taxon>Dikarya</taxon>
        <taxon>Ascomycota</taxon>
        <taxon>Pezizomycotina</taxon>
        <taxon>Eurotiomycetes</taxon>
        <taxon>Eurotiomycetidae</taxon>
        <taxon>Onygenales</taxon>
        <taxon>Arthrodermataceae</taxon>
        <taxon>Trichophyton</taxon>
    </lineage>
</organism>
<feature type="region of interest" description="Disordered" evidence="1">
    <location>
        <begin position="1"/>
        <end position="44"/>
    </location>
</feature>
<feature type="compositionally biased region" description="Low complexity" evidence="1">
    <location>
        <begin position="19"/>
        <end position="35"/>
    </location>
</feature>
<name>F2Q5G4_TRIEC</name>
<dbReference type="HOGENOM" id="CLU_1195612_0_0_1"/>
<dbReference type="AlphaFoldDB" id="F2Q5G4"/>
<proteinExistence type="predicted"/>
<dbReference type="VEuPathDB" id="FungiDB:TEQG_08367"/>
<evidence type="ECO:0000313" key="3">
    <source>
        <dbReference type="Proteomes" id="UP000009169"/>
    </source>
</evidence>
<evidence type="ECO:0000313" key="2">
    <source>
        <dbReference type="EMBL" id="EGE09388.1"/>
    </source>
</evidence>
<accession>F2Q5G4</accession>
<evidence type="ECO:0000256" key="1">
    <source>
        <dbReference type="SAM" id="MobiDB-lite"/>
    </source>
</evidence>
<sequence>MTTAPHLLSPPHTTTRSFRPIPRVRPVQPVQPVQPSGLRYEGRRDVPCGLSTEIERAGRLARSRLAGHSVIDPSRRGFTEFWRPQQEMALIDGIVRGTTAYRYNTIIIQVSGPPLLSSGNPFFLLLLGATPAKPEKGFSKNDDLAALDELSLITIHAVLAPVQRAGNRLVSSAPGACLTKQLLLLSRSLCVCAAYVSQGHRLYLAPGRHVCRISIYGSLPQVSQGQKGKKRA</sequence>
<gene>
    <name evidence="2" type="ORF">TEQG_08367</name>
</gene>
<keyword evidence="3" id="KW-1185">Reference proteome</keyword>
<reference evidence="3" key="1">
    <citation type="journal article" date="2012" name="MBio">
        <title>Comparative genome analysis of Trichophyton rubrum and related dermatophytes reveals candidate genes involved in infection.</title>
        <authorList>
            <person name="Martinez D.A."/>
            <person name="Oliver B.G."/>
            <person name="Graeser Y."/>
            <person name="Goldberg J.M."/>
            <person name="Li W."/>
            <person name="Martinez-Rossi N.M."/>
            <person name="Monod M."/>
            <person name="Shelest E."/>
            <person name="Barton R.C."/>
            <person name="Birch E."/>
            <person name="Brakhage A.A."/>
            <person name="Chen Z."/>
            <person name="Gurr S.J."/>
            <person name="Heiman D."/>
            <person name="Heitman J."/>
            <person name="Kosti I."/>
            <person name="Rossi A."/>
            <person name="Saif S."/>
            <person name="Samalova M."/>
            <person name="Saunders C.W."/>
            <person name="Shea T."/>
            <person name="Summerbell R.C."/>
            <person name="Xu J."/>
            <person name="Young S."/>
            <person name="Zeng Q."/>
            <person name="Birren B.W."/>
            <person name="Cuomo C.A."/>
            <person name="White T.C."/>
        </authorList>
    </citation>
    <scope>NUCLEOTIDE SEQUENCE [LARGE SCALE GENOMIC DNA]</scope>
    <source>
        <strain evidence="3">ATCC MYA-4606 / CBS 127.97</strain>
    </source>
</reference>